<evidence type="ECO:0000313" key="2">
    <source>
        <dbReference type="Proteomes" id="UP000814128"/>
    </source>
</evidence>
<reference evidence="1" key="2">
    <citation type="journal article" date="2022" name="New Phytol.">
        <title>Evolutionary transition to the ectomycorrhizal habit in the genomes of a hyperdiverse lineage of mushroom-forming fungi.</title>
        <authorList>
            <person name="Looney B."/>
            <person name="Miyauchi S."/>
            <person name="Morin E."/>
            <person name="Drula E."/>
            <person name="Courty P.E."/>
            <person name="Kohler A."/>
            <person name="Kuo A."/>
            <person name="LaButti K."/>
            <person name="Pangilinan J."/>
            <person name="Lipzen A."/>
            <person name="Riley R."/>
            <person name="Andreopoulos W."/>
            <person name="He G."/>
            <person name="Johnson J."/>
            <person name="Nolan M."/>
            <person name="Tritt A."/>
            <person name="Barry K.W."/>
            <person name="Grigoriev I.V."/>
            <person name="Nagy L.G."/>
            <person name="Hibbett D."/>
            <person name="Henrissat B."/>
            <person name="Matheny P.B."/>
            <person name="Labbe J."/>
            <person name="Martin F.M."/>
        </authorList>
    </citation>
    <scope>NUCLEOTIDE SEQUENCE</scope>
    <source>
        <strain evidence="1">EC-137</strain>
    </source>
</reference>
<sequence>MSGVSHSIVTPPLPPRPDDCDAQAWEAFYPNGSYVPSGPIRGGFSFYVAGPESFKQALMKEDATEVVVGYDVLFEKGFDFVKGGKLPGVHGGVGDLAYRCSGGRKEERCKCFDFRLMFRADGAGELYAYAPLTENNASRFLAVPSSRNNTDYGISVGRGLFSFHPGTWTSIAIRVRLNEAGAEDGEVELYVDGRSVIRVVGLRLREDAAARVKGMHFQTFFGGATPEWASSRDQRAWFATVSGGIIPRLAP</sequence>
<comment type="caution">
    <text evidence="1">The sequence shown here is derived from an EMBL/GenBank/DDBJ whole genome shotgun (WGS) entry which is preliminary data.</text>
</comment>
<protein>
    <submittedName>
        <fullName evidence="1">Uncharacterized protein</fullName>
    </submittedName>
</protein>
<proteinExistence type="predicted"/>
<reference evidence="1" key="1">
    <citation type="submission" date="2021-02" db="EMBL/GenBank/DDBJ databases">
        <authorList>
            <consortium name="DOE Joint Genome Institute"/>
            <person name="Ahrendt S."/>
            <person name="Looney B.P."/>
            <person name="Miyauchi S."/>
            <person name="Morin E."/>
            <person name="Drula E."/>
            <person name="Courty P.E."/>
            <person name="Chicoki N."/>
            <person name="Fauchery L."/>
            <person name="Kohler A."/>
            <person name="Kuo A."/>
            <person name="Labutti K."/>
            <person name="Pangilinan J."/>
            <person name="Lipzen A."/>
            <person name="Riley R."/>
            <person name="Andreopoulos W."/>
            <person name="He G."/>
            <person name="Johnson J."/>
            <person name="Barry K.W."/>
            <person name="Grigoriev I.V."/>
            <person name="Nagy L."/>
            <person name="Hibbett D."/>
            <person name="Henrissat B."/>
            <person name="Matheny P.B."/>
            <person name="Labbe J."/>
            <person name="Martin F."/>
        </authorList>
    </citation>
    <scope>NUCLEOTIDE SEQUENCE</scope>
    <source>
        <strain evidence="1">EC-137</strain>
    </source>
</reference>
<name>A0ACB8QH36_9AGAM</name>
<gene>
    <name evidence="1" type="ORF">K488DRAFT_79393</name>
</gene>
<keyword evidence="2" id="KW-1185">Reference proteome</keyword>
<accession>A0ACB8QH36</accession>
<dbReference type="Proteomes" id="UP000814128">
    <property type="component" value="Unassembled WGS sequence"/>
</dbReference>
<dbReference type="EMBL" id="MU273602">
    <property type="protein sequence ID" value="KAI0030873.1"/>
    <property type="molecule type" value="Genomic_DNA"/>
</dbReference>
<evidence type="ECO:0000313" key="1">
    <source>
        <dbReference type="EMBL" id="KAI0030873.1"/>
    </source>
</evidence>
<organism evidence="1 2">
    <name type="scientific">Vararia minispora EC-137</name>
    <dbReference type="NCBI Taxonomy" id="1314806"/>
    <lineage>
        <taxon>Eukaryota</taxon>
        <taxon>Fungi</taxon>
        <taxon>Dikarya</taxon>
        <taxon>Basidiomycota</taxon>
        <taxon>Agaricomycotina</taxon>
        <taxon>Agaricomycetes</taxon>
        <taxon>Russulales</taxon>
        <taxon>Lachnocladiaceae</taxon>
        <taxon>Vararia</taxon>
    </lineage>
</organism>